<feature type="compositionally biased region" description="Polar residues" evidence="2">
    <location>
        <begin position="780"/>
        <end position="802"/>
    </location>
</feature>
<feature type="region of interest" description="Disordered" evidence="2">
    <location>
        <begin position="219"/>
        <end position="252"/>
    </location>
</feature>
<feature type="compositionally biased region" description="Polar residues" evidence="2">
    <location>
        <begin position="519"/>
        <end position="539"/>
    </location>
</feature>
<feature type="compositionally biased region" description="Basic and acidic residues" evidence="2">
    <location>
        <begin position="1229"/>
        <end position="1249"/>
    </location>
</feature>
<feature type="compositionally biased region" description="Basic and acidic residues" evidence="2">
    <location>
        <begin position="1162"/>
        <end position="1172"/>
    </location>
</feature>
<proteinExistence type="predicted"/>
<dbReference type="PRINTS" id="PR01217">
    <property type="entry name" value="PRICHEXTENSN"/>
</dbReference>
<dbReference type="GO" id="GO:0035267">
    <property type="term" value="C:NuA4 histone acetyltransferase complex"/>
    <property type="evidence" value="ECO:0007669"/>
    <property type="project" value="TreeGrafter"/>
</dbReference>
<feature type="compositionally biased region" description="Acidic residues" evidence="2">
    <location>
        <begin position="1506"/>
        <end position="1515"/>
    </location>
</feature>
<feature type="compositionally biased region" description="Low complexity" evidence="2">
    <location>
        <begin position="696"/>
        <end position="717"/>
    </location>
</feature>
<feature type="compositionally biased region" description="Low complexity" evidence="2">
    <location>
        <begin position="219"/>
        <end position="234"/>
    </location>
</feature>
<feature type="region of interest" description="Disordered" evidence="2">
    <location>
        <begin position="308"/>
        <end position="987"/>
    </location>
</feature>
<keyword evidence="4" id="KW-1185">Reference proteome</keyword>
<dbReference type="InterPro" id="IPR036427">
    <property type="entry name" value="Bromodomain-like_sf"/>
</dbReference>
<accession>A0A0G4LHA8</accession>
<dbReference type="GO" id="GO:0006325">
    <property type="term" value="P:chromatin organization"/>
    <property type="evidence" value="ECO:0007669"/>
    <property type="project" value="UniProtKB-ARBA"/>
</dbReference>
<dbReference type="SUPFAM" id="SSF47370">
    <property type="entry name" value="Bromodomain"/>
    <property type="match status" value="2"/>
</dbReference>
<name>A0A0G4LHA8_VERLO</name>
<feature type="compositionally biased region" description="Basic and acidic residues" evidence="2">
    <location>
        <begin position="1180"/>
        <end position="1192"/>
    </location>
</feature>
<feature type="region of interest" description="Disordered" evidence="2">
    <location>
        <begin position="1472"/>
        <end position="1537"/>
    </location>
</feature>
<organism evidence="3 4">
    <name type="scientific">Verticillium longisporum</name>
    <name type="common">Verticillium dahliae var. longisporum</name>
    <dbReference type="NCBI Taxonomy" id="100787"/>
    <lineage>
        <taxon>Eukaryota</taxon>
        <taxon>Fungi</taxon>
        <taxon>Dikarya</taxon>
        <taxon>Ascomycota</taxon>
        <taxon>Pezizomycotina</taxon>
        <taxon>Sordariomycetes</taxon>
        <taxon>Hypocreomycetidae</taxon>
        <taxon>Glomerellales</taxon>
        <taxon>Plectosphaerellaceae</taxon>
        <taxon>Verticillium</taxon>
    </lineage>
</organism>
<feature type="compositionally biased region" description="Low complexity" evidence="2">
    <location>
        <begin position="316"/>
        <end position="326"/>
    </location>
</feature>
<feature type="compositionally biased region" description="Basic and acidic residues" evidence="2">
    <location>
        <begin position="869"/>
        <end position="881"/>
    </location>
</feature>
<dbReference type="PANTHER" id="PTHR15398:SF4">
    <property type="entry name" value="BROMODOMAIN-CONTAINING PROTEIN 8 ISOFORM X1"/>
    <property type="match status" value="1"/>
</dbReference>
<feature type="compositionally biased region" description="Low complexity" evidence="2">
    <location>
        <begin position="550"/>
        <end position="599"/>
    </location>
</feature>
<feature type="compositionally biased region" description="Polar residues" evidence="2">
    <location>
        <begin position="609"/>
        <end position="622"/>
    </location>
</feature>
<evidence type="ECO:0008006" key="5">
    <source>
        <dbReference type="Google" id="ProtNLM"/>
    </source>
</evidence>
<feature type="compositionally biased region" description="Polar residues" evidence="2">
    <location>
        <begin position="1482"/>
        <end position="1492"/>
    </location>
</feature>
<feature type="compositionally biased region" description="Polar residues" evidence="2">
    <location>
        <begin position="1207"/>
        <end position="1222"/>
    </location>
</feature>
<evidence type="ECO:0000256" key="1">
    <source>
        <dbReference type="ARBA" id="ARBA00023117"/>
    </source>
</evidence>
<evidence type="ECO:0000256" key="2">
    <source>
        <dbReference type="SAM" id="MobiDB-lite"/>
    </source>
</evidence>
<feature type="compositionally biased region" description="Low complexity" evidence="2">
    <location>
        <begin position="479"/>
        <end position="489"/>
    </location>
</feature>
<feature type="compositionally biased region" description="Pro residues" evidence="2">
    <location>
        <begin position="403"/>
        <end position="416"/>
    </location>
</feature>
<dbReference type="STRING" id="100787.A0A0G4LHA8"/>
<evidence type="ECO:0000313" key="4">
    <source>
        <dbReference type="Proteomes" id="UP000044602"/>
    </source>
</evidence>
<gene>
    <name evidence="3" type="ORF">BN1708_013113</name>
</gene>
<dbReference type="PANTHER" id="PTHR15398">
    <property type="entry name" value="BROMODOMAIN-CONTAINING PROTEIN 8"/>
    <property type="match status" value="1"/>
</dbReference>
<sequence>MKVAALPKLTSLAGFSARPTTFISIAARKSHLSSPRSHVTSKGRPRKKTSSIIIYQLRAHPKRSINTPRDPGRRAVRCINIDPIAHNGSQYVLSTTPFQPRCLIAFLIHDDTFLTCLRFALQIVAPIHLLSQQRRGGLADWGMNTAPYTPLESLLLFQALLVHGVEAAAFARVSDLLKANALIRHDASYDAARLSPDALRQLFLHLVREELRSEAAAAANANANPNPNTDANPALSPKLRKRKAQSPPLPSLKEVIDNFGKIPVLVEKLYARYREQTVRAIREDERRVVALQREIHVLEQAEREEEKARLDAKRLPAAAQAQTATPVPAPSPTPTPTPDLQRPPPPPKRPSPVPATTPHTAPSPGPVAIQPAVPTPSPAPVQAKPSPGPQQQHQIPSRNVAPPSGPSPPPPPPPTAVPQAQTPSLTPQGKAQQPFKPTGPPSQVLQPPMGASQPPPRSLQSTTPVPLPAISPRPDAAKPKTPGPAAAVPVPIPQPGTPSTLKWEKPYQPPGPAAPLQGRPTQPQPLATNAPSTPGQAQPTAAWHPPPQGQQPSNAPQAHAQAQAPVQARAQTAHHANVQVPRPQQPPLQHQQPVLVPPQAGGQLVPPSHSASRATPSLQPTQPIAAPQRPPSTTPVPSPAVPQARPASAQPQQPPTQAATGYVPPQNRPIAAAPAPAALTPATQQQTLVPPPGWVVQPPAQQTQQQPGHTPQHVQQQFRPSPTPSHPQNQPGTVQKRVSSPYTNQPPKPAIPAHLAGQLPASPSPAQRIPSSFVPPKTPVASSPSFIMTGSGTRWTAKSTPSTPRPPAQGRPSGDVPSPAFEPLSPVLASDNLPAPTPSQAPPSQQATPKAEPKLKPEQEPLPKSVESVPKEPKETKEGKPKRGRPSRNAQRDAAQETPSRIVARSQSVASQADELSMDDHELAPRVKNEEATPRPPDEAGDTTADESGPSRRHAVTPSSVSSRLAHKRKRQESPVELPPQPASTPTHVLWTRQFGKISNPALDQISSHRCANQFAHAIRERDAPGYKGLILQPQDIKSIRAAMTHGNRAAVEAAKKLPDGDPGTPTLWLPISSDLLPPKSIINSEQLERELVHMFSNAIMYNLDPYRGPGNSFMKREASGRPSGDIPSPAFEPLSPVLASDNLPAPTPSQAPPSQQATPKAEPKLKPKQEPLPKSVESVPKEPKETKEGKPKRGRPSRNAQRDSAQETPSRIVARSQSVASQADELSMDDHELAPRVKNEEATPRPPDEAGDTTADESGPSRRHAVTPSSVSSRLAHKRKRQESPVELPPQPASTPTHVLWTRQFGKISNPALDQISSHRCANQFAHAIRERDAPGYKGLILQPQDIKSIRAAMTHGNRAAVEAAKKLPDGDPGTPTLWLPISSDLLPPKSIINSEQLERELVHMFSNAIMYNLDPYRGPGNSFMKREASVDGEGDAEPSTYRVDEDAVVRDSRIMFVEVERLLGDLRAAERDRSGLPPSGSGSARPTSVAATPRGESTPAAQTADDDMDELAGDENTGSTYKRRRIGTRDAGSRA</sequence>
<feature type="region of interest" description="Disordered" evidence="2">
    <location>
        <begin position="1107"/>
        <end position="1298"/>
    </location>
</feature>
<feature type="compositionally biased region" description="Polar residues" evidence="2">
    <location>
        <begin position="726"/>
        <end position="743"/>
    </location>
</feature>
<feature type="compositionally biased region" description="Basic and acidic residues" evidence="2">
    <location>
        <begin position="918"/>
        <end position="938"/>
    </location>
</feature>
<evidence type="ECO:0000313" key="3">
    <source>
        <dbReference type="EMBL" id="CRK21417.1"/>
    </source>
</evidence>
<protein>
    <recommendedName>
        <fullName evidence="5">Bromo domain-containing protein</fullName>
    </recommendedName>
</protein>
<dbReference type="EMBL" id="CVQH01012669">
    <property type="protein sequence ID" value="CRK21417.1"/>
    <property type="molecule type" value="Genomic_DNA"/>
</dbReference>
<dbReference type="Gene3D" id="1.20.920.10">
    <property type="entry name" value="Bromodomain-like"/>
    <property type="match status" value="2"/>
</dbReference>
<feature type="compositionally biased region" description="Pro residues" evidence="2">
    <location>
        <begin position="628"/>
        <end position="640"/>
    </location>
</feature>
<reference evidence="3 4" key="1">
    <citation type="submission" date="2015-05" db="EMBL/GenBank/DDBJ databases">
        <authorList>
            <person name="Wang D.B."/>
            <person name="Wang M."/>
        </authorList>
    </citation>
    <scope>NUCLEOTIDE SEQUENCE [LARGE SCALE GENOMIC DNA]</scope>
    <source>
        <strain evidence="3">VL1</strain>
    </source>
</reference>
<keyword evidence="1" id="KW-0103">Bromodomain</keyword>
<feature type="compositionally biased region" description="Pro residues" evidence="2">
    <location>
        <begin position="327"/>
        <end position="365"/>
    </location>
</feature>
<dbReference type="Proteomes" id="UP000044602">
    <property type="component" value="Unassembled WGS sequence"/>
</dbReference>
<feature type="compositionally biased region" description="Low complexity" evidence="2">
    <location>
        <begin position="641"/>
        <end position="688"/>
    </location>
</feature>
<feature type="compositionally biased region" description="Basic and acidic residues" evidence="2">
    <location>
        <begin position="851"/>
        <end position="861"/>
    </location>
</feature>